<proteinExistence type="predicted"/>
<keyword evidence="2" id="KW-1185">Reference proteome</keyword>
<evidence type="ECO:0000313" key="1">
    <source>
        <dbReference type="EMBL" id="SHE72682.1"/>
    </source>
</evidence>
<reference evidence="1 2" key="1">
    <citation type="submission" date="2016-11" db="EMBL/GenBank/DDBJ databases">
        <authorList>
            <person name="Jaros S."/>
            <person name="Januszkiewicz K."/>
            <person name="Wedrychowicz H."/>
        </authorList>
    </citation>
    <scope>NUCLEOTIDE SEQUENCE [LARGE SCALE GENOMIC DNA]</scope>
    <source>
        <strain evidence="1 2">DSM 19980</strain>
    </source>
</reference>
<name>A0A1M4VV96_9GAMM</name>
<dbReference type="STRING" id="1121942.SAMN02745148_00974"/>
<organism evidence="1 2">
    <name type="scientific">Modicisalibacter ilicicola DSM 19980</name>
    <dbReference type="NCBI Taxonomy" id="1121942"/>
    <lineage>
        <taxon>Bacteria</taxon>
        <taxon>Pseudomonadati</taxon>
        <taxon>Pseudomonadota</taxon>
        <taxon>Gammaproteobacteria</taxon>
        <taxon>Oceanospirillales</taxon>
        <taxon>Halomonadaceae</taxon>
        <taxon>Modicisalibacter</taxon>
    </lineage>
</organism>
<dbReference type="AlphaFoldDB" id="A0A1M4VV96"/>
<gene>
    <name evidence="1" type="ORF">SAMN02745148_00974</name>
</gene>
<sequence>MVTPVRLQRHARRWPLVLLSFIAVEGVAAFETDDSPQHGNTRNSLSSLESLSFDELEQFRGRENVNLINVQSLQNLEATASGNSVNAGNVISGPITIESHAIDSFDGVGLFNIMTGHNNAVTSAVGISIYFAE</sequence>
<dbReference type="Proteomes" id="UP000184346">
    <property type="component" value="Unassembled WGS sequence"/>
</dbReference>
<dbReference type="EMBL" id="FQUJ01000004">
    <property type="protein sequence ID" value="SHE72682.1"/>
    <property type="molecule type" value="Genomic_DNA"/>
</dbReference>
<evidence type="ECO:0000313" key="2">
    <source>
        <dbReference type="Proteomes" id="UP000184346"/>
    </source>
</evidence>
<accession>A0A1M4VV96</accession>
<protein>
    <submittedName>
        <fullName evidence="1">Uncharacterized protein</fullName>
    </submittedName>
</protein>